<protein>
    <submittedName>
        <fullName evidence="1">Uncharacterized protein</fullName>
    </submittedName>
</protein>
<feature type="non-terminal residue" evidence="1">
    <location>
        <position position="82"/>
    </location>
</feature>
<accession>A0ABQ9JNH0</accession>
<evidence type="ECO:0000313" key="2">
    <source>
        <dbReference type="Proteomes" id="UP001162164"/>
    </source>
</evidence>
<dbReference type="EMBL" id="JAPWTJ010000358">
    <property type="protein sequence ID" value="KAJ8979247.1"/>
    <property type="molecule type" value="Genomic_DNA"/>
</dbReference>
<keyword evidence="2" id="KW-1185">Reference proteome</keyword>
<comment type="caution">
    <text evidence="1">The sequence shown here is derived from an EMBL/GenBank/DDBJ whole genome shotgun (WGS) entry which is preliminary data.</text>
</comment>
<reference evidence="1" key="1">
    <citation type="journal article" date="2023" name="Insect Mol. Biol.">
        <title>Genome sequencing provides insights into the evolution of gene families encoding plant cell wall-degrading enzymes in longhorned beetles.</title>
        <authorList>
            <person name="Shin N.R."/>
            <person name="Okamura Y."/>
            <person name="Kirsch R."/>
            <person name="Pauchet Y."/>
        </authorList>
    </citation>
    <scope>NUCLEOTIDE SEQUENCE</scope>
    <source>
        <strain evidence="1">MMC_N1</strain>
    </source>
</reference>
<proteinExistence type="predicted"/>
<gene>
    <name evidence="1" type="ORF">NQ317_014611</name>
</gene>
<evidence type="ECO:0000313" key="1">
    <source>
        <dbReference type="EMBL" id="KAJ8979247.1"/>
    </source>
</evidence>
<dbReference type="Proteomes" id="UP001162164">
    <property type="component" value="Unassembled WGS sequence"/>
</dbReference>
<sequence>MICLMKANHILINIPSQQNYLITLVSLSISLKFNTSQIKVGKWIEKKAAIIEHVLAMKILFATSGRIDRMFAPTIRCYDAAL</sequence>
<name>A0ABQ9JNH0_9CUCU</name>
<organism evidence="1 2">
    <name type="scientific">Molorchus minor</name>
    <dbReference type="NCBI Taxonomy" id="1323400"/>
    <lineage>
        <taxon>Eukaryota</taxon>
        <taxon>Metazoa</taxon>
        <taxon>Ecdysozoa</taxon>
        <taxon>Arthropoda</taxon>
        <taxon>Hexapoda</taxon>
        <taxon>Insecta</taxon>
        <taxon>Pterygota</taxon>
        <taxon>Neoptera</taxon>
        <taxon>Endopterygota</taxon>
        <taxon>Coleoptera</taxon>
        <taxon>Polyphaga</taxon>
        <taxon>Cucujiformia</taxon>
        <taxon>Chrysomeloidea</taxon>
        <taxon>Cerambycidae</taxon>
        <taxon>Lamiinae</taxon>
        <taxon>Monochamini</taxon>
        <taxon>Molorchus</taxon>
    </lineage>
</organism>